<dbReference type="Proteomes" id="UP001295684">
    <property type="component" value="Unassembled WGS sequence"/>
</dbReference>
<dbReference type="AlphaFoldDB" id="A0AAD1XHS5"/>
<sequence>MEGCTSTRDSEKAVVLQQQKIDEDVYVNLRNKELRLPSHLSDTFDNIEFTLPLIKISPSFKNIRSNLMKSILRSKLRMLWLEEIQFTITEDDPKAHNKICQDFIKYCLPERIKNICFSSGLGRREIALQNYSWLPVTKVTNSLYFSELTISTTLLSRIFRSLVTIKRLNFVRCKISKPESIREIFCYGSVENILFHLKHNEDDPINFEILLNVISKASIKEGIKTILIDSSCIRKERLSELCSELNLKNLTIKSHSHKNRDCNYTFIC</sequence>
<keyword evidence="2" id="KW-1185">Reference proteome</keyword>
<accession>A0AAD1XHS5</accession>
<name>A0AAD1XHS5_EUPCR</name>
<protein>
    <submittedName>
        <fullName evidence="1">Uncharacterized protein</fullName>
    </submittedName>
</protein>
<comment type="caution">
    <text evidence="1">The sequence shown here is derived from an EMBL/GenBank/DDBJ whole genome shotgun (WGS) entry which is preliminary data.</text>
</comment>
<evidence type="ECO:0000313" key="1">
    <source>
        <dbReference type="EMBL" id="CAI2372918.1"/>
    </source>
</evidence>
<proteinExistence type="predicted"/>
<organism evidence="1 2">
    <name type="scientific">Euplotes crassus</name>
    <dbReference type="NCBI Taxonomy" id="5936"/>
    <lineage>
        <taxon>Eukaryota</taxon>
        <taxon>Sar</taxon>
        <taxon>Alveolata</taxon>
        <taxon>Ciliophora</taxon>
        <taxon>Intramacronucleata</taxon>
        <taxon>Spirotrichea</taxon>
        <taxon>Hypotrichia</taxon>
        <taxon>Euplotida</taxon>
        <taxon>Euplotidae</taxon>
        <taxon>Moneuplotes</taxon>
    </lineage>
</organism>
<evidence type="ECO:0000313" key="2">
    <source>
        <dbReference type="Proteomes" id="UP001295684"/>
    </source>
</evidence>
<gene>
    <name evidence="1" type="ORF">ECRASSUSDP1_LOCUS14255</name>
</gene>
<reference evidence="1" key="1">
    <citation type="submission" date="2023-07" db="EMBL/GenBank/DDBJ databases">
        <authorList>
            <consortium name="AG Swart"/>
            <person name="Singh M."/>
            <person name="Singh A."/>
            <person name="Seah K."/>
            <person name="Emmerich C."/>
        </authorList>
    </citation>
    <scope>NUCLEOTIDE SEQUENCE</scope>
    <source>
        <strain evidence="1">DP1</strain>
    </source>
</reference>
<dbReference type="EMBL" id="CAMPGE010014236">
    <property type="protein sequence ID" value="CAI2372918.1"/>
    <property type="molecule type" value="Genomic_DNA"/>
</dbReference>